<dbReference type="RefSeq" id="WP_146150918.1">
    <property type="nucleotide sequence ID" value="NZ_PXYI01000001.1"/>
</dbReference>
<sequence>MVPEALPSHRRAFAEALSRHGGKPLAKERAAEALADLGAIAAPPREFAAIGAADSPMAAGDVDSALHAQLDRIAAAIAEVVKTGADPEVHLSLPLGAYRIEGAVLGRDLAGQINISLIPGSAVPPTVAAQWSEQLSERLVRRQLRIGKIGVQSPARAAFSPA</sequence>
<dbReference type="Proteomes" id="UP000241167">
    <property type="component" value="Unassembled WGS sequence"/>
</dbReference>
<protein>
    <submittedName>
        <fullName evidence="1">Uncharacterized protein</fullName>
    </submittedName>
</protein>
<dbReference type="AlphaFoldDB" id="A0A2P7QZX9"/>
<comment type="caution">
    <text evidence="1">The sequence shown here is derived from an EMBL/GenBank/DDBJ whole genome shotgun (WGS) entry which is preliminary data.</text>
</comment>
<dbReference type="EMBL" id="PXYI01000001">
    <property type="protein sequence ID" value="PSJ43503.1"/>
    <property type="molecule type" value="Genomic_DNA"/>
</dbReference>
<dbReference type="OrthoDB" id="7563770at2"/>
<gene>
    <name evidence="1" type="ORF">C7I55_03875</name>
</gene>
<accession>A0A2P7QZX9</accession>
<name>A0A2P7QZX9_9SPHN</name>
<proteinExistence type="predicted"/>
<evidence type="ECO:0000313" key="1">
    <source>
        <dbReference type="EMBL" id="PSJ43503.1"/>
    </source>
</evidence>
<keyword evidence="2" id="KW-1185">Reference proteome</keyword>
<reference evidence="1 2" key="1">
    <citation type="submission" date="2018-03" db="EMBL/GenBank/DDBJ databases">
        <title>The draft genome of Sphingosinicella sp. GL-C-18.</title>
        <authorList>
            <person name="Liu L."/>
            <person name="Li L."/>
            <person name="Liang L."/>
            <person name="Zhang X."/>
            <person name="Wang T."/>
        </authorList>
    </citation>
    <scope>NUCLEOTIDE SEQUENCE [LARGE SCALE GENOMIC DNA]</scope>
    <source>
        <strain evidence="1 2">GL-C-18</strain>
    </source>
</reference>
<evidence type="ECO:0000313" key="2">
    <source>
        <dbReference type="Proteomes" id="UP000241167"/>
    </source>
</evidence>
<organism evidence="1 2">
    <name type="scientific">Allosphingosinicella deserti</name>
    <dbReference type="NCBI Taxonomy" id="2116704"/>
    <lineage>
        <taxon>Bacteria</taxon>
        <taxon>Pseudomonadati</taxon>
        <taxon>Pseudomonadota</taxon>
        <taxon>Alphaproteobacteria</taxon>
        <taxon>Sphingomonadales</taxon>
        <taxon>Sphingomonadaceae</taxon>
        <taxon>Allosphingosinicella</taxon>
    </lineage>
</organism>